<evidence type="ECO:0000313" key="10">
    <source>
        <dbReference type="Proteomes" id="UP000176897"/>
    </source>
</evidence>
<feature type="binding site" evidence="6">
    <location>
        <position position="118"/>
    </location>
    <ligand>
        <name>L-histidine</name>
        <dbReference type="ChEBI" id="CHEBI:57595"/>
    </ligand>
</feature>
<dbReference type="Pfam" id="PF03129">
    <property type="entry name" value="HGTP_anticodon"/>
    <property type="match status" value="1"/>
</dbReference>
<feature type="binding site" evidence="6">
    <location>
        <position position="122"/>
    </location>
    <ligand>
        <name>L-histidine</name>
        <dbReference type="ChEBI" id="CHEBI:57595"/>
    </ligand>
</feature>
<dbReference type="InterPro" id="IPR004516">
    <property type="entry name" value="HisRS/HisZ"/>
</dbReference>
<dbReference type="InterPro" id="IPR015807">
    <property type="entry name" value="His-tRNA-ligase"/>
</dbReference>
<dbReference type="HAMAP" id="MF_00127">
    <property type="entry name" value="His_tRNA_synth"/>
    <property type="match status" value="1"/>
</dbReference>
<evidence type="ECO:0000256" key="4">
    <source>
        <dbReference type="ARBA" id="ARBA00047639"/>
    </source>
</evidence>
<protein>
    <recommendedName>
        <fullName evidence="5">Histidine--tRNA ligase</fullName>
        <ecNumber evidence="5">6.1.1.21</ecNumber>
    </recommendedName>
    <alternativeName>
        <fullName evidence="5">Histidyl-tRNA synthetase</fullName>
        <shortName evidence="5">HisRS</shortName>
    </alternativeName>
</protein>
<evidence type="ECO:0000256" key="1">
    <source>
        <dbReference type="ARBA" id="ARBA00008226"/>
    </source>
</evidence>
<organism evidence="9 10">
    <name type="scientific">Candidatus Uhrbacteria bacterium RIFCSPLOWO2_01_FULL_47_24</name>
    <dbReference type="NCBI Taxonomy" id="1802401"/>
    <lineage>
        <taxon>Bacteria</taxon>
        <taxon>Candidatus Uhriibacteriota</taxon>
    </lineage>
</organism>
<dbReference type="Gene3D" id="3.30.930.10">
    <property type="entry name" value="Bira Bifunctional Protein, Domain 2"/>
    <property type="match status" value="1"/>
</dbReference>
<proteinExistence type="inferred from homology"/>
<keyword evidence="2 5" id="KW-0547">Nucleotide-binding</keyword>
<comment type="caution">
    <text evidence="9">The sequence shown here is derived from an EMBL/GenBank/DDBJ whole genome shotgun (WGS) entry which is preliminary data.</text>
</comment>
<dbReference type="PANTHER" id="PTHR43707">
    <property type="entry name" value="HISTIDYL-TRNA SYNTHETASE"/>
    <property type="match status" value="1"/>
</dbReference>
<evidence type="ECO:0000259" key="8">
    <source>
        <dbReference type="PROSITE" id="PS50862"/>
    </source>
</evidence>
<evidence type="ECO:0000256" key="2">
    <source>
        <dbReference type="ARBA" id="ARBA00022741"/>
    </source>
</evidence>
<feature type="binding site" evidence="6">
    <location>
        <position position="248"/>
    </location>
    <ligand>
        <name>L-histidine</name>
        <dbReference type="ChEBI" id="CHEBI:57595"/>
    </ligand>
</feature>
<keyword evidence="3 5" id="KW-0030">Aminoacyl-tRNA synthetase</keyword>
<dbReference type="InterPro" id="IPR036621">
    <property type="entry name" value="Anticodon-bd_dom_sf"/>
</dbReference>
<evidence type="ECO:0000256" key="6">
    <source>
        <dbReference type="PIRSR" id="PIRSR001549-1"/>
    </source>
</evidence>
<keyword evidence="5" id="KW-0436">Ligase</keyword>
<dbReference type="InterPro" id="IPR006195">
    <property type="entry name" value="aa-tRNA-synth_II"/>
</dbReference>
<dbReference type="NCBIfam" id="TIGR00442">
    <property type="entry name" value="hisS"/>
    <property type="match status" value="1"/>
</dbReference>
<dbReference type="InterPro" id="IPR004154">
    <property type="entry name" value="Anticodon-bd"/>
</dbReference>
<dbReference type="SUPFAM" id="SSF55681">
    <property type="entry name" value="Class II aaRS and biotin synthetases"/>
    <property type="match status" value="1"/>
</dbReference>
<feature type="binding site" evidence="6">
    <location>
        <position position="104"/>
    </location>
    <ligand>
        <name>L-histidine</name>
        <dbReference type="ChEBI" id="CHEBI:57595"/>
    </ligand>
</feature>
<dbReference type="GO" id="GO:0006427">
    <property type="term" value="P:histidyl-tRNA aminoacylation"/>
    <property type="evidence" value="ECO:0007669"/>
    <property type="project" value="UniProtKB-UniRule"/>
</dbReference>
<feature type="region of interest" description="Disordered" evidence="7">
    <location>
        <begin position="268"/>
        <end position="301"/>
    </location>
</feature>
<keyword evidence="5" id="KW-0648">Protein biosynthesis</keyword>
<comment type="subcellular location">
    <subcellularLocation>
        <location evidence="5">Cytoplasm</location>
    </subcellularLocation>
</comment>
<dbReference type="CDD" id="cd00773">
    <property type="entry name" value="HisRS-like_core"/>
    <property type="match status" value="1"/>
</dbReference>
<feature type="binding site" evidence="6">
    <location>
        <begin position="73"/>
        <end position="75"/>
    </location>
    <ligand>
        <name>L-histidine</name>
        <dbReference type="ChEBI" id="CHEBI:57595"/>
    </ligand>
</feature>
<feature type="binding site" evidence="6">
    <location>
        <begin position="252"/>
        <end position="253"/>
    </location>
    <ligand>
        <name>L-histidine</name>
        <dbReference type="ChEBI" id="CHEBI:57595"/>
    </ligand>
</feature>
<feature type="domain" description="Aminoacyl-transfer RNA synthetases class-II family profile" evidence="8">
    <location>
        <begin position="14"/>
        <end position="358"/>
    </location>
</feature>
<dbReference type="InterPro" id="IPR041715">
    <property type="entry name" value="HisRS-like_core"/>
</dbReference>
<keyword evidence="5" id="KW-0067">ATP-binding</keyword>
<dbReference type="PROSITE" id="PS50862">
    <property type="entry name" value="AA_TRNA_LIGASE_II"/>
    <property type="match status" value="1"/>
</dbReference>
<dbReference type="AlphaFoldDB" id="A0A1F7UR79"/>
<dbReference type="STRING" id="1802401.A3B21_02325"/>
<dbReference type="SUPFAM" id="SSF52954">
    <property type="entry name" value="Class II aaRS ABD-related"/>
    <property type="match status" value="1"/>
</dbReference>
<reference evidence="9 10" key="1">
    <citation type="journal article" date="2016" name="Nat. Commun.">
        <title>Thousands of microbial genomes shed light on interconnected biogeochemical processes in an aquifer system.</title>
        <authorList>
            <person name="Anantharaman K."/>
            <person name="Brown C.T."/>
            <person name="Hug L.A."/>
            <person name="Sharon I."/>
            <person name="Castelle C.J."/>
            <person name="Probst A.J."/>
            <person name="Thomas B.C."/>
            <person name="Singh A."/>
            <person name="Wilkins M.J."/>
            <person name="Karaoz U."/>
            <person name="Brodie E.L."/>
            <person name="Williams K.H."/>
            <person name="Hubbard S.S."/>
            <person name="Banfield J.F."/>
        </authorList>
    </citation>
    <scope>NUCLEOTIDE SEQUENCE [LARGE SCALE GENOMIC DNA]</scope>
</reference>
<dbReference type="Proteomes" id="UP000176897">
    <property type="component" value="Unassembled WGS sequence"/>
</dbReference>
<evidence type="ECO:0000256" key="5">
    <source>
        <dbReference type="HAMAP-Rule" id="MF_00127"/>
    </source>
</evidence>
<evidence type="ECO:0000256" key="3">
    <source>
        <dbReference type="ARBA" id="ARBA00023146"/>
    </source>
</evidence>
<accession>A0A1F7UR79</accession>
<dbReference type="PIRSF" id="PIRSF001549">
    <property type="entry name" value="His-tRNA_synth"/>
    <property type="match status" value="1"/>
</dbReference>
<dbReference type="GO" id="GO:0005737">
    <property type="term" value="C:cytoplasm"/>
    <property type="evidence" value="ECO:0007669"/>
    <property type="project" value="UniProtKB-SubCell"/>
</dbReference>
<dbReference type="EMBL" id="MGEJ01000014">
    <property type="protein sequence ID" value="OGL80208.1"/>
    <property type="molecule type" value="Genomic_DNA"/>
</dbReference>
<name>A0A1F7UR79_9BACT</name>
<feature type="compositionally biased region" description="Basic and acidic residues" evidence="7">
    <location>
        <begin position="268"/>
        <end position="288"/>
    </location>
</feature>
<gene>
    <name evidence="5" type="primary">hisS</name>
    <name evidence="9" type="ORF">A3B21_02325</name>
</gene>
<dbReference type="GO" id="GO:0004821">
    <property type="term" value="F:histidine-tRNA ligase activity"/>
    <property type="evidence" value="ECO:0007669"/>
    <property type="project" value="UniProtKB-UniRule"/>
</dbReference>
<sequence>MRDILPADEHLWHAVKKEAEELSNGFGYGFIETPILEHKALFARAVGTVTDIVQKEMYCFKDQGGDELCLRPEATAAVARAYVNHGMLNLPQPVKLWYLGPFFRRERPQAGRFRQFHQWGLEALGDSHPVLDAETISIALAFFRDLELPVKLEINSIGCSQCRASYKNELVKFYTPKQELLCDACKMRLQINPLRLLDCKEAQCELLREGAPQITDFLCEACRDHFMHVLEYLDEAGVSYNLNPYIVRGLDYYNRTVFEIFPVASDDGKQKTEDRTEGEHGGEKKEAELNEDEENPSPVLNLLSSGAQSALGGGGRYDGLIEQLGGRSTPAVGFSLGLERIISYMRSRGFSPVSGRLPRIFIAQLGDAARRKALLLWHELRKEVPAVASLSKDGLKAQLEIANRLQVRYAIIIGQKEILDKTAIIRDMEAGIQEVVDYNKIVGEIKKKLAGDA</sequence>
<dbReference type="Pfam" id="PF13393">
    <property type="entry name" value="tRNA-synt_His"/>
    <property type="match status" value="2"/>
</dbReference>
<evidence type="ECO:0000256" key="7">
    <source>
        <dbReference type="SAM" id="MobiDB-lite"/>
    </source>
</evidence>
<comment type="subunit">
    <text evidence="5">Homodimer.</text>
</comment>
<dbReference type="GO" id="GO:0005524">
    <property type="term" value="F:ATP binding"/>
    <property type="evidence" value="ECO:0007669"/>
    <property type="project" value="UniProtKB-UniRule"/>
</dbReference>
<evidence type="ECO:0000313" key="9">
    <source>
        <dbReference type="EMBL" id="OGL80208.1"/>
    </source>
</evidence>
<dbReference type="EC" id="6.1.1.21" evidence="5"/>
<comment type="similarity">
    <text evidence="1 5">Belongs to the class-II aminoacyl-tRNA synthetase family.</text>
</comment>
<dbReference type="PANTHER" id="PTHR43707:SF1">
    <property type="entry name" value="HISTIDINE--TRNA LIGASE, MITOCHONDRIAL-RELATED"/>
    <property type="match status" value="1"/>
</dbReference>
<keyword evidence="5" id="KW-0963">Cytoplasm</keyword>
<dbReference type="Gene3D" id="3.40.50.800">
    <property type="entry name" value="Anticodon-binding domain"/>
    <property type="match status" value="1"/>
</dbReference>
<dbReference type="InterPro" id="IPR045864">
    <property type="entry name" value="aa-tRNA-synth_II/BPL/LPL"/>
</dbReference>
<comment type="catalytic activity">
    <reaction evidence="4 5">
        <text>tRNA(His) + L-histidine + ATP = L-histidyl-tRNA(His) + AMP + diphosphate + H(+)</text>
        <dbReference type="Rhea" id="RHEA:17313"/>
        <dbReference type="Rhea" id="RHEA-COMP:9665"/>
        <dbReference type="Rhea" id="RHEA-COMP:9689"/>
        <dbReference type="ChEBI" id="CHEBI:15378"/>
        <dbReference type="ChEBI" id="CHEBI:30616"/>
        <dbReference type="ChEBI" id="CHEBI:33019"/>
        <dbReference type="ChEBI" id="CHEBI:57595"/>
        <dbReference type="ChEBI" id="CHEBI:78442"/>
        <dbReference type="ChEBI" id="CHEBI:78527"/>
        <dbReference type="ChEBI" id="CHEBI:456215"/>
        <dbReference type="EC" id="6.1.1.21"/>
    </reaction>
</comment>